<evidence type="ECO:0000313" key="4">
    <source>
        <dbReference type="Proteomes" id="UP000830454"/>
    </source>
</evidence>
<feature type="domain" description="PhoD-like phosphatase metallophosphatase" evidence="1">
    <location>
        <begin position="150"/>
        <end position="554"/>
    </location>
</feature>
<sequence length="577" mass="65561">MSQKDLSRRRFLINSILTTGGILLSPNFISCTDDDTIFGIPEDYSSDLFSHGVASFDPTHNQVIIWTRYNTGKPEVKIYWQVAYDSNFETVFRNGEVITDNTRDYTVAIELQNLDANKKLYYRFFNQEDRSVSVVGETITLPVSTNTIKLAVCSCANYPAGLFNVYKAMANSDADIIIHLGDYIYEYAEDQYGTNEYTGVLDRKHIPANEILTLQDYRSRYKQYRSDKNLQLAHQKKPFICVWDDHEIANDTYKNGAENHQANEGSFETRKADAIKAYSEFLPMKTNDINLIYRNFNIGNLVNLIMLDTRVIGRDKQLNYADYYDTSGNFNVANFQTDWLNPNRTLLGTTQRNWLISQVTGSNAQWQVLGQQVLMGKMMIPAELLSTLAAIQYEVELTGSASTNTLQLFQQQITELVTIKLRYVNGDPTLTSSEIARINTVLPYNLDAWDGYPVEREILYSNFAGKKIVCLAGDTHNAWYSNLTDSNSNDKGKEFATSSVTSPGLEEYLGINEASITGFENAMQILIDDLNYLNASDRGYLSVSFTSNTVESKWNFVNTVFNENFSENTERVESYSI</sequence>
<name>A0ABY4HQY2_9FLAO</name>
<dbReference type="Gene3D" id="3.60.21.70">
    <property type="entry name" value="PhoD-like phosphatase"/>
    <property type="match status" value="1"/>
</dbReference>
<dbReference type="PANTHER" id="PTHR43606">
    <property type="entry name" value="PHOSPHATASE, PUTATIVE (AFU_ORTHOLOGUE AFUA_6G08710)-RELATED"/>
    <property type="match status" value="1"/>
</dbReference>
<dbReference type="SUPFAM" id="SSF56300">
    <property type="entry name" value="Metallo-dependent phosphatases"/>
    <property type="match status" value="1"/>
</dbReference>
<dbReference type="Pfam" id="PF16655">
    <property type="entry name" value="PhoD_N"/>
    <property type="match status" value="1"/>
</dbReference>
<dbReference type="CDD" id="cd07389">
    <property type="entry name" value="MPP_PhoD"/>
    <property type="match status" value="1"/>
</dbReference>
<dbReference type="RefSeq" id="WP_246918108.1">
    <property type="nucleotide sequence ID" value="NZ_CP090145.1"/>
</dbReference>
<dbReference type="InterPro" id="IPR032093">
    <property type="entry name" value="PhoD_N"/>
</dbReference>
<dbReference type="Pfam" id="PF09423">
    <property type="entry name" value="PhoD"/>
    <property type="match status" value="1"/>
</dbReference>
<dbReference type="InterPro" id="IPR029052">
    <property type="entry name" value="Metallo-depent_PP-like"/>
</dbReference>
<dbReference type="InterPro" id="IPR052900">
    <property type="entry name" value="Phospholipid_Metab_Enz"/>
</dbReference>
<protein>
    <submittedName>
        <fullName evidence="3">Alkaline phosphatase D family protein</fullName>
    </submittedName>
</protein>
<dbReference type="Gene3D" id="2.60.40.380">
    <property type="entry name" value="Purple acid phosphatase-like, N-terminal"/>
    <property type="match status" value="1"/>
</dbReference>
<accession>A0ABY4HQY2</accession>
<organism evidence="3 4">
    <name type="scientific">Flavobacterium sediminilitoris</name>
    <dbReference type="NCBI Taxonomy" id="2024526"/>
    <lineage>
        <taxon>Bacteria</taxon>
        <taxon>Pseudomonadati</taxon>
        <taxon>Bacteroidota</taxon>
        <taxon>Flavobacteriia</taxon>
        <taxon>Flavobacteriales</taxon>
        <taxon>Flavobacteriaceae</taxon>
        <taxon>Flavobacterium</taxon>
    </lineage>
</organism>
<evidence type="ECO:0000259" key="2">
    <source>
        <dbReference type="Pfam" id="PF16655"/>
    </source>
</evidence>
<dbReference type="InterPro" id="IPR038607">
    <property type="entry name" value="PhoD-like_sf"/>
</dbReference>
<feature type="domain" description="Phospholipase D N-terminal" evidence="2">
    <location>
        <begin position="51"/>
        <end position="140"/>
    </location>
</feature>
<proteinExistence type="predicted"/>
<reference evidence="3" key="2">
    <citation type="submission" date="2022-04" db="EMBL/GenBank/DDBJ databases">
        <title>Complete Genome Sequence of Flavobacterium sediminilitoris YSM-43, Isolated from a Tidal Sediment.</title>
        <authorList>
            <person name="Lee P.A."/>
        </authorList>
    </citation>
    <scope>NUCLEOTIDE SEQUENCE</scope>
    <source>
        <strain evidence="3">YSM-43</strain>
    </source>
</reference>
<evidence type="ECO:0000313" key="3">
    <source>
        <dbReference type="EMBL" id="UOX34973.1"/>
    </source>
</evidence>
<reference evidence="3" key="1">
    <citation type="submission" date="2021-12" db="EMBL/GenBank/DDBJ databases">
        <authorList>
            <person name="Cha I.-T."/>
            <person name="Lee K.-E."/>
            <person name="Park S.-J."/>
        </authorList>
    </citation>
    <scope>NUCLEOTIDE SEQUENCE</scope>
    <source>
        <strain evidence="3">YSM-43</strain>
    </source>
</reference>
<dbReference type="InterPro" id="IPR018946">
    <property type="entry name" value="PhoD-like_MPP"/>
</dbReference>
<dbReference type="PANTHER" id="PTHR43606:SF2">
    <property type="entry name" value="ALKALINE PHOSPHATASE FAMILY PROTEIN (AFU_ORTHOLOGUE AFUA_5G03860)"/>
    <property type="match status" value="1"/>
</dbReference>
<evidence type="ECO:0000259" key="1">
    <source>
        <dbReference type="Pfam" id="PF09423"/>
    </source>
</evidence>
<dbReference type="Proteomes" id="UP000830454">
    <property type="component" value="Chromosome"/>
</dbReference>
<keyword evidence="4" id="KW-1185">Reference proteome</keyword>
<gene>
    <name evidence="3" type="ORF">LXD69_05540</name>
</gene>
<dbReference type="EMBL" id="CP090145">
    <property type="protein sequence ID" value="UOX34973.1"/>
    <property type="molecule type" value="Genomic_DNA"/>
</dbReference>